<gene>
    <name evidence="2" type="ORF">BST14_04410</name>
</gene>
<dbReference type="OrthoDB" id="5242248at2"/>
<feature type="transmembrane region" description="Helical" evidence="1">
    <location>
        <begin position="184"/>
        <end position="208"/>
    </location>
</feature>
<feature type="transmembrane region" description="Helical" evidence="1">
    <location>
        <begin position="92"/>
        <end position="111"/>
    </location>
</feature>
<organism evidence="2 3">
    <name type="scientific">Mycobacterium arosiense ATCC BAA-1401 = DSM 45069</name>
    <dbReference type="NCBI Taxonomy" id="1265311"/>
    <lineage>
        <taxon>Bacteria</taxon>
        <taxon>Bacillati</taxon>
        <taxon>Actinomycetota</taxon>
        <taxon>Actinomycetes</taxon>
        <taxon>Mycobacteriales</taxon>
        <taxon>Mycobacteriaceae</taxon>
        <taxon>Mycobacterium</taxon>
        <taxon>Mycobacterium avium complex (MAC)</taxon>
    </lineage>
</organism>
<dbReference type="EMBL" id="MVHG01000006">
    <property type="protein sequence ID" value="ORA19651.1"/>
    <property type="molecule type" value="Genomic_DNA"/>
</dbReference>
<evidence type="ECO:0000313" key="2">
    <source>
        <dbReference type="EMBL" id="ORA19651.1"/>
    </source>
</evidence>
<evidence type="ECO:0000256" key="1">
    <source>
        <dbReference type="SAM" id="Phobius"/>
    </source>
</evidence>
<feature type="transmembrane region" description="Helical" evidence="1">
    <location>
        <begin position="59"/>
        <end position="80"/>
    </location>
</feature>
<reference evidence="2 3" key="1">
    <citation type="submission" date="2016-12" db="EMBL/GenBank/DDBJ databases">
        <title>The new phylogeny of genus Mycobacterium.</title>
        <authorList>
            <person name="Tortoli E."/>
            <person name="Trovato A."/>
            <person name="Cirillo D.M."/>
        </authorList>
    </citation>
    <scope>NUCLEOTIDE SEQUENCE [LARGE SCALE GENOMIC DNA]</scope>
    <source>
        <strain evidence="2 3">DSM 45069</strain>
    </source>
</reference>
<keyword evidence="1" id="KW-0472">Membrane</keyword>
<name>A0A1W9ZPC7_MYCAI</name>
<keyword evidence="1" id="KW-0812">Transmembrane</keyword>
<sequence length="460" mass="49116">MRIARRQAVRDAAAVTVGVVLVAAAFVLPRLNLVVRPRLDVGAEKFATHAGSAPIFGEWLIHAGWGTGPAIAIAIAVVVWGPVLAQRMPWRALTLGSWATACGWAFALAMIDGWQRGFARRLTTRDEYLSQVPSITDIPATLRTFAGRIVDYQPNSWTTHVSGHPPGALLTFVWLDRLGLHGGAWAGLLCLLAGSSAAAAVVVAVRALADEPTARRVAPFVAVTPAAIWVAVSADGYFAGVAAWGIALLAVAVHRPVRFPALTAAGAGLLLGWGVFCNYGLMLMGLPALAVLASARQPGARWADWRAILRAVGPAALAAIAVAVAFAVAGFYWFDGYTLVQQRYWQGIAKDRPFRYWSWANLACAVCAIGLGGVAGIRRVFDRAAIRRRSGFHLLLLGVLAAVVLADLSMLSKAEVERIWLPFTVWLTAAAALLPAWSRIWLALNVIGALALNTIILTHW</sequence>
<protein>
    <recommendedName>
        <fullName evidence="4">Integral membrane protein</fullName>
    </recommendedName>
</protein>
<dbReference type="RefSeq" id="WP_142279264.1">
    <property type="nucleotide sequence ID" value="NZ_MVHG01000006.1"/>
</dbReference>
<feature type="transmembrane region" description="Helical" evidence="1">
    <location>
        <begin position="12"/>
        <end position="31"/>
    </location>
</feature>
<feature type="transmembrane region" description="Helical" evidence="1">
    <location>
        <begin position="307"/>
        <end position="334"/>
    </location>
</feature>
<comment type="caution">
    <text evidence="2">The sequence shown here is derived from an EMBL/GenBank/DDBJ whole genome shotgun (WGS) entry which is preliminary data.</text>
</comment>
<proteinExistence type="predicted"/>
<evidence type="ECO:0008006" key="4">
    <source>
        <dbReference type="Google" id="ProtNLM"/>
    </source>
</evidence>
<evidence type="ECO:0000313" key="3">
    <source>
        <dbReference type="Proteomes" id="UP000192707"/>
    </source>
</evidence>
<feature type="transmembrane region" description="Helical" evidence="1">
    <location>
        <begin position="392"/>
        <end position="412"/>
    </location>
</feature>
<dbReference type="Proteomes" id="UP000192707">
    <property type="component" value="Unassembled WGS sequence"/>
</dbReference>
<dbReference type="AlphaFoldDB" id="A0A1W9ZPC7"/>
<feature type="transmembrane region" description="Helical" evidence="1">
    <location>
        <begin position="273"/>
        <end position="295"/>
    </location>
</feature>
<keyword evidence="3" id="KW-1185">Reference proteome</keyword>
<accession>A0A1W9ZPC7</accession>
<keyword evidence="1" id="KW-1133">Transmembrane helix</keyword>
<feature type="transmembrane region" description="Helical" evidence="1">
    <location>
        <begin position="220"/>
        <end position="253"/>
    </location>
</feature>
<feature type="transmembrane region" description="Helical" evidence="1">
    <location>
        <begin position="354"/>
        <end position="380"/>
    </location>
</feature>